<proteinExistence type="predicted"/>
<comment type="caution">
    <text evidence="1">The sequence shown here is derived from an EMBL/GenBank/DDBJ whole genome shotgun (WGS) entry which is preliminary data.</text>
</comment>
<reference evidence="1" key="1">
    <citation type="submission" date="2022-12" db="EMBL/GenBank/DDBJ databases">
        <title>Draft genome assemblies for two species of Escallonia (Escalloniales).</title>
        <authorList>
            <person name="Chanderbali A."/>
            <person name="Dervinis C."/>
            <person name="Anghel I."/>
            <person name="Soltis D."/>
            <person name="Soltis P."/>
            <person name="Zapata F."/>
        </authorList>
    </citation>
    <scope>NUCLEOTIDE SEQUENCE</scope>
    <source>
        <strain evidence="1">UCBG64.0493</strain>
        <tissue evidence="1">Leaf</tissue>
    </source>
</reference>
<gene>
    <name evidence="1" type="ORF">RJ639_011561</name>
</gene>
<dbReference type="Proteomes" id="UP001188597">
    <property type="component" value="Unassembled WGS sequence"/>
</dbReference>
<protein>
    <submittedName>
        <fullName evidence="1">Uncharacterized protein</fullName>
    </submittedName>
</protein>
<accession>A0AA88VP05</accession>
<evidence type="ECO:0000313" key="1">
    <source>
        <dbReference type="EMBL" id="KAK3011199.1"/>
    </source>
</evidence>
<dbReference type="AlphaFoldDB" id="A0AA88VP05"/>
<organism evidence="1 2">
    <name type="scientific">Escallonia herrerae</name>
    <dbReference type="NCBI Taxonomy" id="1293975"/>
    <lineage>
        <taxon>Eukaryota</taxon>
        <taxon>Viridiplantae</taxon>
        <taxon>Streptophyta</taxon>
        <taxon>Embryophyta</taxon>
        <taxon>Tracheophyta</taxon>
        <taxon>Spermatophyta</taxon>
        <taxon>Magnoliopsida</taxon>
        <taxon>eudicotyledons</taxon>
        <taxon>Gunneridae</taxon>
        <taxon>Pentapetalae</taxon>
        <taxon>asterids</taxon>
        <taxon>campanulids</taxon>
        <taxon>Escalloniales</taxon>
        <taxon>Escalloniaceae</taxon>
        <taxon>Escallonia</taxon>
    </lineage>
</organism>
<dbReference type="Gene3D" id="3.40.50.2000">
    <property type="entry name" value="Glycogen Phosphorylase B"/>
    <property type="match status" value="1"/>
</dbReference>
<name>A0AA88VP05_9ASTE</name>
<keyword evidence="2" id="KW-1185">Reference proteome</keyword>
<dbReference type="SUPFAM" id="SSF53756">
    <property type="entry name" value="UDP-Glycosyltransferase/glycogen phosphorylase"/>
    <property type="match status" value="1"/>
</dbReference>
<sequence length="95" mass="10998">MPSFIYVPGSYPAYFELVLNQFLNVDQADFVLVNTFYKLEDEVVDTMSKIRPLITIGPTIPSFYLDNGLEDGNDYIWAQSLQLRRPLNMHQLAKH</sequence>
<evidence type="ECO:0000313" key="2">
    <source>
        <dbReference type="Proteomes" id="UP001188597"/>
    </source>
</evidence>
<dbReference type="EMBL" id="JAVXUP010001472">
    <property type="protein sequence ID" value="KAK3011199.1"/>
    <property type="molecule type" value="Genomic_DNA"/>
</dbReference>